<keyword evidence="5" id="KW-1185">Reference proteome</keyword>
<proteinExistence type="predicted"/>
<dbReference type="SUPFAM" id="SSF52172">
    <property type="entry name" value="CheY-like"/>
    <property type="match status" value="1"/>
</dbReference>
<feature type="domain" description="Response regulatory" evidence="2">
    <location>
        <begin position="2"/>
        <end position="115"/>
    </location>
</feature>
<dbReference type="Pfam" id="PF04397">
    <property type="entry name" value="LytTR"/>
    <property type="match status" value="1"/>
</dbReference>
<dbReference type="PROSITE" id="PS50110">
    <property type="entry name" value="RESPONSE_REGULATORY"/>
    <property type="match status" value="1"/>
</dbReference>
<name>A0A7J5TWF4_9BACT</name>
<sequence length="254" mass="29500">MNVLLIEDEDLAAERLAKLIREHDDSLTILGPLDSVDDAVDWFATHPQPDLLLLDIHLSDGLSFGIFNRTSVHCPVIFTTAYDQYALRAFSVNSIDYLLKPVDPTQLGRALNKWRSRLMPVPVLAPNLIHQLSRDIAQLSRAYKTRFLVKFGDHLQFRNTDDVAYFYADGKIVYLVSTDNRRYVIDYTLEELEMQLDPRQFFRVNRKVVARINTIRDIRTNVGGRLRLHFQPAPDEEVFVSRERVPEFKAWLEQ</sequence>
<dbReference type="PANTHER" id="PTHR37299">
    <property type="entry name" value="TRANSCRIPTIONAL REGULATOR-RELATED"/>
    <property type="match status" value="1"/>
</dbReference>
<organism evidence="4 5">
    <name type="scientific">Rudanella paleaurantiibacter</name>
    <dbReference type="NCBI Taxonomy" id="2614655"/>
    <lineage>
        <taxon>Bacteria</taxon>
        <taxon>Pseudomonadati</taxon>
        <taxon>Bacteroidota</taxon>
        <taxon>Cytophagia</taxon>
        <taxon>Cytophagales</taxon>
        <taxon>Cytophagaceae</taxon>
        <taxon>Rudanella</taxon>
    </lineage>
</organism>
<dbReference type="GO" id="GO:0003677">
    <property type="term" value="F:DNA binding"/>
    <property type="evidence" value="ECO:0007669"/>
    <property type="project" value="InterPro"/>
</dbReference>
<dbReference type="Gene3D" id="2.40.50.1020">
    <property type="entry name" value="LytTr DNA-binding domain"/>
    <property type="match status" value="1"/>
</dbReference>
<feature type="modified residue" description="4-aspartylphosphate" evidence="1">
    <location>
        <position position="55"/>
    </location>
</feature>
<dbReference type="PROSITE" id="PS50930">
    <property type="entry name" value="HTH_LYTTR"/>
    <property type="match status" value="1"/>
</dbReference>
<dbReference type="GO" id="GO:0000156">
    <property type="term" value="F:phosphorelay response regulator activity"/>
    <property type="evidence" value="ECO:0007669"/>
    <property type="project" value="InterPro"/>
</dbReference>
<dbReference type="InterPro" id="IPR046947">
    <property type="entry name" value="LytR-like"/>
</dbReference>
<dbReference type="EMBL" id="WELI01000007">
    <property type="protein sequence ID" value="KAB7728729.1"/>
    <property type="molecule type" value="Genomic_DNA"/>
</dbReference>
<evidence type="ECO:0000259" key="3">
    <source>
        <dbReference type="PROSITE" id="PS50930"/>
    </source>
</evidence>
<dbReference type="Gene3D" id="3.40.50.2300">
    <property type="match status" value="1"/>
</dbReference>
<dbReference type="SMART" id="SM00850">
    <property type="entry name" value="LytTR"/>
    <property type="match status" value="1"/>
</dbReference>
<evidence type="ECO:0000256" key="1">
    <source>
        <dbReference type="PROSITE-ProRule" id="PRU00169"/>
    </source>
</evidence>
<reference evidence="4 5" key="1">
    <citation type="submission" date="2019-10" db="EMBL/GenBank/DDBJ databases">
        <title>Rudanella paleaurantiibacter sp. nov., isolated from sludge.</title>
        <authorList>
            <person name="Xu S.Q."/>
        </authorList>
    </citation>
    <scope>NUCLEOTIDE SEQUENCE [LARGE SCALE GENOMIC DNA]</scope>
    <source>
        <strain evidence="4 5">HX-22-17</strain>
    </source>
</reference>
<feature type="domain" description="HTH LytTR-type" evidence="3">
    <location>
        <begin position="159"/>
        <end position="254"/>
    </location>
</feature>
<dbReference type="PANTHER" id="PTHR37299:SF1">
    <property type="entry name" value="STAGE 0 SPORULATION PROTEIN A HOMOLOG"/>
    <property type="match status" value="1"/>
</dbReference>
<evidence type="ECO:0000313" key="4">
    <source>
        <dbReference type="EMBL" id="KAB7728729.1"/>
    </source>
</evidence>
<protein>
    <submittedName>
        <fullName evidence="4">Response regulator</fullName>
    </submittedName>
</protein>
<accession>A0A7J5TWF4</accession>
<evidence type="ECO:0000313" key="5">
    <source>
        <dbReference type="Proteomes" id="UP000488299"/>
    </source>
</evidence>
<dbReference type="InterPro" id="IPR001789">
    <property type="entry name" value="Sig_transdc_resp-reg_receiver"/>
</dbReference>
<evidence type="ECO:0000259" key="2">
    <source>
        <dbReference type="PROSITE" id="PS50110"/>
    </source>
</evidence>
<dbReference type="InterPro" id="IPR011006">
    <property type="entry name" value="CheY-like_superfamily"/>
</dbReference>
<comment type="caution">
    <text evidence="4">The sequence shown here is derived from an EMBL/GenBank/DDBJ whole genome shotgun (WGS) entry which is preliminary data.</text>
</comment>
<dbReference type="SMART" id="SM00448">
    <property type="entry name" value="REC"/>
    <property type="match status" value="1"/>
</dbReference>
<dbReference type="Proteomes" id="UP000488299">
    <property type="component" value="Unassembled WGS sequence"/>
</dbReference>
<dbReference type="Pfam" id="PF00072">
    <property type="entry name" value="Response_reg"/>
    <property type="match status" value="1"/>
</dbReference>
<dbReference type="RefSeq" id="WP_152125620.1">
    <property type="nucleotide sequence ID" value="NZ_WELI01000007.1"/>
</dbReference>
<gene>
    <name evidence="4" type="ORF">F5984_18035</name>
</gene>
<keyword evidence="1" id="KW-0597">Phosphoprotein</keyword>
<dbReference type="AlphaFoldDB" id="A0A7J5TWF4"/>
<dbReference type="InterPro" id="IPR007492">
    <property type="entry name" value="LytTR_DNA-bd_dom"/>
</dbReference>